<dbReference type="STRING" id="1830138.SAMN05443507_10878"/>
<protein>
    <submittedName>
        <fullName evidence="2">2,3-diketo-5-methylthiopentyl-1-phosphate enolase</fullName>
    </submittedName>
</protein>
<keyword evidence="3" id="KW-1185">Reference proteome</keyword>
<dbReference type="GO" id="GO:0015977">
    <property type="term" value="P:carbon fixation"/>
    <property type="evidence" value="ECO:0007669"/>
    <property type="project" value="InterPro"/>
</dbReference>
<dbReference type="Proteomes" id="UP000184016">
    <property type="component" value="Unassembled WGS sequence"/>
</dbReference>
<dbReference type="InterPro" id="IPR000685">
    <property type="entry name" value="RuBisCO_lsu_C"/>
</dbReference>
<evidence type="ECO:0000313" key="2">
    <source>
        <dbReference type="EMBL" id="SHK09125.1"/>
    </source>
</evidence>
<dbReference type="SUPFAM" id="SSF51649">
    <property type="entry name" value="RuBisCo, C-terminal domain"/>
    <property type="match status" value="1"/>
</dbReference>
<dbReference type="EMBL" id="FRAF01000008">
    <property type="protein sequence ID" value="SHK09125.1"/>
    <property type="molecule type" value="Genomic_DNA"/>
</dbReference>
<feature type="domain" description="Ribulose bisphosphate carboxylase large subunit C-terminal" evidence="1">
    <location>
        <begin position="123"/>
        <end position="399"/>
    </location>
</feature>
<dbReference type="Gene3D" id="3.20.20.110">
    <property type="entry name" value="Ribulose bisphosphate carboxylase, large subunit, C-terminal domain"/>
    <property type="match status" value="1"/>
</dbReference>
<dbReference type="SFLD" id="SFLDS00014">
    <property type="entry name" value="RuBisCO"/>
    <property type="match status" value="1"/>
</dbReference>
<dbReference type="GO" id="GO:0016984">
    <property type="term" value="F:ribulose-bisphosphate carboxylase activity"/>
    <property type="evidence" value="ECO:0007669"/>
    <property type="project" value="InterPro"/>
</dbReference>
<sequence length="403" mass="43524">MAFVVATYRVEAARDSLEKIAEGIAIGLTVGSWTDLPATQQAEVASRCGSVEEIRVLEETSQGTLAEIKIGYPEENLTDSLASLLVTVFGKLSMDGNVRLQALEIPDSYRRRFPGPQFGAAGIRQLIGVERRPLIMSIFKSCNGQSLSELAHAFREQALGCVDYVKDDEIFFDESLAPSIERVRRYGEIAREVAEMTGQRTRYAVNLTGTLPELFEKAERLVEAGADALLLNVFAYGLDVLAALARNPNIKIPIFAHPAVSGAIYSSPRTGIAAPVLLGDLLRLAGADVVLYPSAYGSVTLDAETCRTLVERLRQPSDIHRSVLPGPAAGLHPGMVAQLYRDLQNECIMAAGGGIQGHPDGIAAGGRAFRQAIDAMEAGEQLEDAALRHRELARALQRWGVKA</sequence>
<dbReference type="Pfam" id="PF00016">
    <property type="entry name" value="RuBisCO_large"/>
    <property type="match status" value="1"/>
</dbReference>
<dbReference type="InterPro" id="IPR036422">
    <property type="entry name" value="RuBisCO_lsu_N_sf"/>
</dbReference>
<evidence type="ECO:0000313" key="3">
    <source>
        <dbReference type="Proteomes" id="UP000184016"/>
    </source>
</evidence>
<dbReference type="NCBIfam" id="NF007095">
    <property type="entry name" value="PRK09549.1"/>
    <property type="match status" value="1"/>
</dbReference>
<dbReference type="InterPro" id="IPR036376">
    <property type="entry name" value="RuBisCO_lsu_C_sf"/>
</dbReference>
<dbReference type="AlphaFoldDB" id="A0A1M6PMF5"/>
<organism evidence="2 3">
    <name type="scientific">Alicyclobacillus tolerans</name>
    <dbReference type="NCBI Taxonomy" id="90970"/>
    <lineage>
        <taxon>Bacteria</taxon>
        <taxon>Bacillati</taxon>
        <taxon>Bacillota</taxon>
        <taxon>Bacilli</taxon>
        <taxon>Bacillales</taxon>
        <taxon>Alicyclobacillaceae</taxon>
        <taxon>Alicyclobacillus</taxon>
    </lineage>
</organism>
<dbReference type="SUPFAM" id="SSF54966">
    <property type="entry name" value="RuBisCO, large subunit, small (N-terminal) domain"/>
    <property type="match status" value="1"/>
</dbReference>
<dbReference type="PANTHER" id="PTHR42704">
    <property type="entry name" value="RIBULOSE BISPHOSPHATE CARBOXYLASE"/>
    <property type="match status" value="1"/>
</dbReference>
<dbReference type="PANTHER" id="PTHR42704:SF17">
    <property type="entry name" value="RIBULOSE BISPHOSPHATE CARBOXYLASE LARGE CHAIN"/>
    <property type="match status" value="1"/>
</dbReference>
<proteinExistence type="predicted"/>
<gene>
    <name evidence="2" type="ORF">SAMN05443507_10878</name>
</gene>
<dbReference type="Gene3D" id="3.30.70.150">
    <property type="entry name" value="RuBisCO large subunit, N-terminal domain"/>
    <property type="match status" value="1"/>
</dbReference>
<evidence type="ECO:0000259" key="1">
    <source>
        <dbReference type="Pfam" id="PF00016"/>
    </source>
</evidence>
<dbReference type="GO" id="GO:0000287">
    <property type="term" value="F:magnesium ion binding"/>
    <property type="evidence" value="ECO:0007669"/>
    <property type="project" value="InterPro"/>
</dbReference>
<reference evidence="3" key="1">
    <citation type="submission" date="2016-11" db="EMBL/GenBank/DDBJ databases">
        <authorList>
            <person name="Varghese N."/>
            <person name="Submissions S."/>
        </authorList>
    </citation>
    <scope>NUCLEOTIDE SEQUENCE [LARGE SCALE GENOMIC DNA]</scope>
    <source>
        <strain evidence="3">USBA-503</strain>
    </source>
</reference>
<dbReference type="InterPro" id="IPR033966">
    <property type="entry name" value="RuBisCO"/>
</dbReference>
<name>A0A1M6PMF5_9BACL</name>
<dbReference type="SFLD" id="SFLDG00301">
    <property type="entry name" value="RuBisCO-like_proteins"/>
    <property type="match status" value="1"/>
</dbReference>
<accession>A0A1M6PMF5</accession>